<reference evidence="2" key="1">
    <citation type="journal article" date="2019" name="Int. J. Syst. Evol. Microbiol.">
        <title>The Global Catalogue of Microorganisms (GCM) 10K type strain sequencing project: providing services to taxonomists for standard genome sequencing and annotation.</title>
        <authorList>
            <consortium name="The Broad Institute Genomics Platform"/>
            <consortium name="The Broad Institute Genome Sequencing Center for Infectious Disease"/>
            <person name="Wu L."/>
            <person name="Ma J."/>
        </authorList>
    </citation>
    <scope>NUCLEOTIDE SEQUENCE [LARGE SCALE GENOMIC DNA]</scope>
    <source>
        <strain evidence="2">JCM 17024</strain>
    </source>
</reference>
<keyword evidence="2" id="KW-1185">Reference proteome</keyword>
<name>A0ABP7NGT3_9MICO</name>
<evidence type="ECO:0000313" key="2">
    <source>
        <dbReference type="Proteomes" id="UP001501591"/>
    </source>
</evidence>
<dbReference type="Proteomes" id="UP001501591">
    <property type="component" value="Unassembled WGS sequence"/>
</dbReference>
<evidence type="ECO:0000313" key="1">
    <source>
        <dbReference type="EMBL" id="GAA3946632.1"/>
    </source>
</evidence>
<dbReference type="EMBL" id="BAABCP010000002">
    <property type="protein sequence ID" value="GAA3946632.1"/>
    <property type="molecule type" value="Genomic_DNA"/>
</dbReference>
<accession>A0ABP7NGT3</accession>
<organism evidence="1 2">
    <name type="scientific">Microbacterium soli</name>
    <dbReference type="NCBI Taxonomy" id="446075"/>
    <lineage>
        <taxon>Bacteria</taxon>
        <taxon>Bacillati</taxon>
        <taxon>Actinomycetota</taxon>
        <taxon>Actinomycetes</taxon>
        <taxon>Micrococcales</taxon>
        <taxon>Microbacteriaceae</taxon>
        <taxon>Microbacterium</taxon>
    </lineage>
</organism>
<comment type="caution">
    <text evidence="1">The sequence shown here is derived from an EMBL/GenBank/DDBJ whole genome shotgun (WGS) entry which is preliminary data.</text>
</comment>
<protein>
    <submittedName>
        <fullName evidence="1">Uncharacterized protein</fullName>
    </submittedName>
</protein>
<gene>
    <name evidence="1" type="ORF">GCM10022383_25520</name>
</gene>
<sequence>MLLTALTACATPPTDGPVPVGGAGPGEPVTTGHAVTVLDDGDGPELCLGAMAMSYPPQCGGPALIGWDWSAHSGDHEDAAGVRWGSFVVTGWYDPKQDRFTVRTAVAPDDATPARVDDALERLVTPCEAPEGGWSVPDPARTTSTALDAAVGTAMRLPGYSAVWVDQSPNPTEDPDRMNDPELLILNVKVTEDAAGAEAALREQWGGMLCVATAERTEKELMTIADEITADHVGMLSAAPDGITGTVRVDVVYDDGTAQRAYDRAYGAGIVQVVSALTPVD</sequence>
<proteinExistence type="predicted"/>